<dbReference type="EMBL" id="QGKV02000832">
    <property type="protein sequence ID" value="KAF3544238.1"/>
    <property type="molecule type" value="Genomic_DNA"/>
</dbReference>
<evidence type="ECO:0008006" key="4">
    <source>
        <dbReference type="Google" id="ProtNLM"/>
    </source>
</evidence>
<proteinExistence type="predicted"/>
<dbReference type="Proteomes" id="UP000266723">
    <property type="component" value="Unassembled WGS sequence"/>
</dbReference>
<gene>
    <name evidence="2" type="ORF">DY000_02006360</name>
</gene>
<evidence type="ECO:0000313" key="2">
    <source>
        <dbReference type="EMBL" id="KAF3544238.1"/>
    </source>
</evidence>
<name>A0ABQ7BY16_BRACR</name>
<organism evidence="2 3">
    <name type="scientific">Brassica cretica</name>
    <name type="common">Mustard</name>
    <dbReference type="NCBI Taxonomy" id="69181"/>
    <lineage>
        <taxon>Eukaryota</taxon>
        <taxon>Viridiplantae</taxon>
        <taxon>Streptophyta</taxon>
        <taxon>Embryophyta</taxon>
        <taxon>Tracheophyta</taxon>
        <taxon>Spermatophyta</taxon>
        <taxon>Magnoliopsida</taxon>
        <taxon>eudicotyledons</taxon>
        <taxon>Gunneridae</taxon>
        <taxon>Pentapetalae</taxon>
        <taxon>rosids</taxon>
        <taxon>malvids</taxon>
        <taxon>Brassicales</taxon>
        <taxon>Brassicaceae</taxon>
        <taxon>Brassiceae</taxon>
        <taxon>Brassica</taxon>
    </lineage>
</organism>
<comment type="caution">
    <text evidence="2">The sequence shown here is derived from an EMBL/GenBank/DDBJ whole genome shotgun (WGS) entry which is preliminary data.</text>
</comment>
<protein>
    <recommendedName>
        <fullName evidence="4">Cathepsin propeptide inhibitor domain-containing protein</fullName>
    </recommendedName>
</protein>
<keyword evidence="1" id="KW-0732">Signal</keyword>
<reference evidence="2 3" key="1">
    <citation type="journal article" date="2020" name="BMC Genomics">
        <title>Intraspecific diversification of the crop wild relative Brassica cretica Lam. using demographic model selection.</title>
        <authorList>
            <person name="Kioukis A."/>
            <person name="Michalopoulou V.A."/>
            <person name="Briers L."/>
            <person name="Pirintsos S."/>
            <person name="Studholme D.J."/>
            <person name="Pavlidis P."/>
            <person name="Sarris P.F."/>
        </authorList>
    </citation>
    <scope>NUCLEOTIDE SEQUENCE [LARGE SCALE GENOMIC DNA]</scope>
    <source>
        <strain evidence="3">cv. PFS-1207/04</strain>
    </source>
</reference>
<accession>A0ABQ7BY16</accession>
<feature type="chain" id="PRO_5046418001" description="Cathepsin propeptide inhibitor domain-containing protein" evidence="1">
    <location>
        <begin position="22"/>
        <end position="211"/>
    </location>
</feature>
<evidence type="ECO:0000313" key="3">
    <source>
        <dbReference type="Proteomes" id="UP000266723"/>
    </source>
</evidence>
<feature type="signal peptide" evidence="1">
    <location>
        <begin position="1"/>
        <end position="21"/>
    </location>
</feature>
<sequence>MTKQHIFTFLFLFFILRTVSWFEYQEDELESEESLLKLYDRWMSHHHVPFNVTNHGVDIFELTQKPTAVNVKHLAYQLFNKMLLSSRREQYNNQQLKISKSWHFKFKTKATRESSHANLWYNETIEAGDTKDIKVEQLILAILGQKTRKKTVPSLFKHGTQLYYVFLKRLEWLLLTNNDLIFQERSKGKRSAFQSLRLSGFYVFFCVVGVA</sequence>
<keyword evidence="3" id="KW-1185">Reference proteome</keyword>
<evidence type="ECO:0000256" key="1">
    <source>
        <dbReference type="SAM" id="SignalP"/>
    </source>
</evidence>